<evidence type="ECO:0000313" key="2">
    <source>
        <dbReference type="Proteomes" id="UP000095283"/>
    </source>
</evidence>
<evidence type="ECO:0000313" key="3">
    <source>
        <dbReference type="WBParaSite" id="Hba_09190"/>
    </source>
</evidence>
<proteinExistence type="predicted"/>
<keyword evidence="1" id="KW-1133">Transmembrane helix</keyword>
<reference evidence="3" key="1">
    <citation type="submission" date="2016-11" db="UniProtKB">
        <authorList>
            <consortium name="WormBaseParasite"/>
        </authorList>
    </citation>
    <scope>IDENTIFICATION</scope>
</reference>
<keyword evidence="1" id="KW-0812">Transmembrane</keyword>
<protein>
    <submittedName>
        <fullName evidence="3">Uncharacterized protein</fullName>
    </submittedName>
</protein>
<feature type="transmembrane region" description="Helical" evidence="1">
    <location>
        <begin position="35"/>
        <end position="53"/>
    </location>
</feature>
<evidence type="ECO:0000256" key="1">
    <source>
        <dbReference type="SAM" id="Phobius"/>
    </source>
</evidence>
<name>A0A1I7WVK0_HETBA</name>
<feature type="transmembrane region" description="Helical" evidence="1">
    <location>
        <begin position="5"/>
        <end position="23"/>
    </location>
</feature>
<dbReference type="Proteomes" id="UP000095283">
    <property type="component" value="Unplaced"/>
</dbReference>
<sequence length="77" mass="9190">MNRMIIIIFLQIIFKFLIFPPQITFKVVFFRYEVLLRFLVIFLSNFHFISIIYKIQFILNSIQSGIFSPISLGKLIS</sequence>
<dbReference type="WBParaSite" id="Hba_09190">
    <property type="protein sequence ID" value="Hba_09190"/>
    <property type="gene ID" value="Hba_09190"/>
</dbReference>
<accession>A0A1I7WVK0</accession>
<dbReference type="AlphaFoldDB" id="A0A1I7WVK0"/>
<organism evidence="2 3">
    <name type="scientific">Heterorhabditis bacteriophora</name>
    <name type="common">Entomopathogenic nematode worm</name>
    <dbReference type="NCBI Taxonomy" id="37862"/>
    <lineage>
        <taxon>Eukaryota</taxon>
        <taxon>Metazoa</taxon>
        <taxon>Ecdysozoa</taxon>
        <taxon>Nematoda</taxon>
        <taxon>Chromadorea</taxon>
        <taxon>Rhabditida</taxon>
        <taxon>Rhabditina</taxon>
        <taxon>Rhabditomorpha</taxon>
        <taxon>Strongyloidea</taxon>
        <taxon>Heterorhabditidae</taxon>
        <taxon>Heterorhabditis</taxon>
    </lineage>
</organism>
<keyword evidence="1" id="KW-0472">Membrane</keyword>
<keyword evidence="2" id="KW-1185">Reference proteome</keyword>